<dbReference type="KEGG" id="cem:LH23_15520"/>
<evidence type="ECO:0000313" key="2">
    <source>
        <dbReference type="Proteomes" id="UP000029516"/>
    </source>
</evidence>
<name>A0AAN0S5V6_9ENTR</name>
<sequence length="236" mass="25849">MALAMPAVAGPMINVGPLNEYVYSGKNTLAKRIYNSGDATAFVRVEVSEIIYNEHNTAKETPLDNEAIINGQGAGIISSPPRLIIPAGGMQTNRLVYTGSRDKESYYRVRYIPVVPKNMDEFTLSNDEVKKYQDAINASVSVLTGFGTIVTVHPDNVRFDTHITDKGKKLRISNKGNASVVISDLKSCDAQLKDCSPPVNIQLRPGRSLERGIVPQKIWHYTLNEGSQKKALKSGS</sequence>
<dbReference type="Gene3D" id="2.60.40.10">
    <property type="entry name" value="Immunoglobulins"/>
    <property type="match status" value="1"/>
</dbReference>
<evidence type="ECO:0008006" key="3">
    <source>
        <dbReference type="Google" id="ProtNLM"/>
    </source>
</evidence>
<dbReference type="AlphaFoldDB" id="A0AAN0S5V6"/>
<dbReference type="SUPFAM" id="SSF49354">
    <property type="entry name" value="PapD-like"/>
    <property type="match status" value="1"/>
</dbReference>
<protein>
    <recommendedName>
        <fullName evidence="3">Pilus assembly protein</fullName>
    </recommendedName>
</protein>
<organism evidence="1 2">
    <name type="scientific">Cedecea neteri</name>
    <dbReference type="NCBI Taxonomy" id="158822"/>
    <lineage>
        <taxon>Bacteria</taxon>
        <taxon>Pseudomonadati</taxon>
        <taxon>Pseudomonadota</taxon>
        <taxon>Gammaproteobacteria</taxon>
        <taxon>Enterobacterales</taxon>
        <taxon>Enterobacteriaceae</taxon>
        <taxon>Cedecea</taxon>
    </lineage>
</organism>
<evidence type="ECO:0000313" key="1">
    <source>
        <dbReference type="EMBL" id="AIR62011.1"/>
    </source>
</evidence>
<reference evidence="1 2" key="1">
    <citation type="submission" date="2014-09" db="EMBL/GenBank/DDBJ databases">
        <authorList>
            <person name="Chan K.-G."/>
        </authorList>
    </citation>
    <scope>NUCLEOTIDE SEQUENCE [LARGE SCALE GENOMIC DNA]</scope>
    <source>
        <strain evidence="1 2">M006</strain>
    </source>
</reference>
<proteinExistence type="predicted"/>
<accession>A0AAN0S5V6</accession>
<dbReference type="EMBL" id="CP009458">
    <property type="protein sequence ID" value="AIR62011.1"/>
    <property type="molecule type" value="Genomic_DNA"/>
</dbReference>
<dbReference type="InterPro" id="IPR013783">
    <property type="entry name" value="Ig-like_fold"/>
</dbReference>
<gene>
    <name evidence="1" type="ORF">LH23_15520</name>
</gene>
<dbReference type="Proteomes" id="UP000029516">
    <property type="component" value="Chromosome"/>
</dbReference>
<dbReference type="InterPro" id="IPR008962">
    <property type="entry name" value="PapD-like_sf"/>
</dbReference>